<accession>M2SDC1</accession>
<dbReference type="eggNOG" id="ENOG502SSYQ">
    <property type="taxonomic scope" value="Eukaryota"/>
</dbReference>
<dbReference type="HOGENOM" id="CLU_000288_182_4_1"/>
<dbReference type="EMBL" id="KB445650">
    <property type="protein sequence ID" value="EMD60490.1"/>
    <property type="molecule type" value="Genomic_DNA"/>
</dbReference>
<dbReference type="InterPro" id="IPR029058">
    <property type="entry name" value="AB_hydrolase_fold"/>
</dbReference>
<evidence type="ECO:0008006" key="3">
    <source>
        <dbReference type="Google" id="ProtNLM"/>
    </source>
</evidence>
<dbReference type="InterPro" id="IPR052374">
    <property type="entry name" value="SERAC1"/>
</dbReference>
<dbReference type="OMA" id="RTHFTIN"/>
<dbReference type="Gene3D" id="3.40.50.1820">
    <property type="entry name" value="alpha/beta hydrolase"/>
    <property type="match status" value="1"/>
</dbReference>
<dbReference type="GeneID" id="19135054"/>
<sequence length="249" mass="28430">MARLSSKDECLRVLREAPTEVQSIDIVAIHGLGAHPDKSWCKNVGTAEAPQWRNWLIEDDMLPAVAPNARIMRYGYTSQWFDRIKMQLGMSIVAEQLLRALKQQRKNTPFRPLVFVAHCFGGLIVLKALLEAEQYLEAWPGLFSSTTGLIFFGTPFRSAEGMSQMEILDAARRKYHDNQVQPVALEVLRSGNAYIEDLVNRFLVTMRGRTNRTRVVCFFELELSNVGKVVDKQDPTIYCQRARWVSRPV</sequence>
<name>M2SDC1_COCSN</name>
<gene>
    <name evidence="1" type="ORF">COCSADRAFT_243498</name>
</gene>
<evidence type="ECO:0000313" key="1">
    <source>
        <dbReference type="EMBL" id="EMD60490.1"/>
    </source>
</evidence>
<dbReference type="OrthoDB" id="1658288at2759"/>
<dbReference type="AlphaFoldDB" id="M2SDC1"/>
<dbReference type="PANTHER" id="PTHR48182:SF3">
    <property type="entry name" value="DUF676 DOMAIN-CONTAINING PROTEIN"/>
    <property type="match status" value="1"/>
</dbReference>
<keyword evidence="2" id="KW-1185">Reference proteome</keyword>
<protein>
    <recommendedName>
        <fullName evidence="3">DUF676 domain-containing protein</fullName>
    </recommendedName>
</protein>
<proteinExistence type="predicted"/>
<dbReference type="KEGG" id="bsc:COCSADRAFT_243498"/>
<evidence type="ECO:0000313" key="2">
    <source>
        <dbReference type="Proteomes" id="UP000016934"/>
    </source>
</evidence>
<dbReference type="PANTHER" id="PTHR48182">
    <property type="entry name" value="PROTEIN SERAC1"/>
    <property type="match status" value="1"/>
</dbReference>
<dbReference type="Proteomes" id="UP000016934">
    <property type="component" value="Unassembled WGS sequence"/>
</dbReference>
<dbReference type="RefSeq" id="XP_007703825.1">
    <property type="nucleotide sequence ID" value="XM_007705635.1"/>
</dbReference>
<reference evidence="1 2" key="1">
    <citation type="journal article" date="2012" name="PLoS Pathog.">
        <title>Diverse lifestyles and strategies of plant pathogenesis encoded in the genomes of eighteen Dothideomycetes fungi.</title>
        <authorList>
            <person name="Ohm R.A."/>
            <person name="Feau N."/>
            <person name="Henrissat B."/>
            <person name="Schoch C.L."/>
            <person name="Horwitz B.A."/>
            <person name="Barry K.W."/>
            <person name="Condon B.J."/>
            <person name="Copeland A.C."/>
            <person name="Dhillon B."/>
            <person name="Glaser F."/>
            <person name="Hesse C.N."/>
            <person name="Kosti I."/>
            <person name="LaButti K."/>
            <person name="Lindquist E.A."/>
            <person name="Lucas S."/>
            <person name="Salamov A.A."/>
            <person name="Bradshaw R.E."/>
            <person name="Ciuffetti L."/>
            <person name="Hamelin R.C."/>
            <person name="Kema G.H.J."/>
            <person name="Lawrence C."/>
            <person name="Scott J.A."/>
            <person name="Spatafora J.W."/>
            <person name="Turgeon B.G."/>
            <person name="de Wit P.J.G.M."/>
            <person name="Zhong S."/>
            <person name="Goodwin S.B."/>
            <person name="Grigoriev I.V."/>
        </authorList>
    </citation>
    <scope>NUCLEOTIDE SEQUENCE [LARGE SCALE GENOMIC DNA]</scope>
    <source>
        <strain evidence="2">ND90Pr / ATCC 201652</strain>
    </source>
</reference>
<reference evidence="2" key="2">
    <citation type="journal article" date="2013" name="PLoS Genet.">
        <title>Comparative genome structure, secondary metabolite, and effector coding capacity across Cochliobolus pathogens.</title>
        <authorList>
            <person name="Condon B.J."/>
            <person name="Leng Y."/>
            <person name="Wu D."/>
            <person name="Bushley K.E."/>
            <person name="Ohm R.A."/>
            <person name="Otillar R."/>
            <person name="Martin J."/>
            <person name="Schackwitz W."/>
            <person name="Grimwood J."/>
            <person name="MohdZainudin N."/>
            <person name="Xue C."/>
            <person name="Wang R."/>
            <person name="Manning V.A."/>
            <person name="Dhillon B."/>
            <person name="Tu Z.J."/>
            <person name="Steffenson B.J."/>
            <person name="Salamov A."/>
            <person name="Sun H."/>
            <person name="Lowry S."/>
            <person name="LaButti K."/>
            <person name="Han J."/>
            <person name="Copeland A."/>
            <person name="Lindquist E."/>
            <person name="Barry K."/>
            <person name="Schmutz J."/>
            <person name="Baker S.E."/>
            <person name="Ciuffetti L.M."/>
            <person name="Grigoriev I.V."/>
            <person name="Zhong S."/>
            <person name="Turgeon B.G."/>
        </authorList>
    </citation>
    <scope>NUCLEOTIDE SEQUENCE [LARGE SCALE GENOMIC DNA]</scope>
    <source>
        <strain evidence="2">ND90Pr / ATCC 201652</strain>
    </source>
</reference>
<dbReference type="SUPFAM" id="SSF53474">
    <property type="entry name" value="alpha/beta-Hydrolases"/>
    <property type="match status" value="1"/>
</dbReference>
<organism evidence="1 2">
    <name type="scientific">Cochliobolus sativus (strain ND90Pr / ATCC 201652)</name>
    <name type="common">Common root rot and spot blotch fungus</name>
    <name type="synonym">Bipolaris sorokiniana</name>
    <dbReference type="NCBI Taxonomy" id="665912"/>
    <lineage>
        <taxon>Eukaryota</taxon>
        <taxon>Fungi</taxon>
        <taxon>Dikarya</taxon>
        <taxon>Ascomycota</taxon>
        <taxon>Pezizomycotina</taxon>
        <taxon>Dothideomycetes</taxon>
        <taxon>Pleosporomycetidae</taxon>
        <taxon>Pleosporales</taxon>
        <taxon>Pleosporineae</taxon>
        <taxon>Pleosporaceae</taxon>
        <taxon>Bipolaris</taxon>
    </lineage>
</organism>